<dbReference type="EMBL" id="JACGWJ010000025">
    <property type="protein sequence ID" value="KAL0316175.1"/>
    <property type="molecule type" value="Genomic_DNA"/>
</dbReference>
<feature type="signal peptide" evidence="1">
    <location>
        <begin position="1"/>
        <end position="26"/>
    </location>
</feature>
<feature type="chain" id="PRO_5043946342" evidence="1">
    <location>
        <begin position="27"/>
        <end position="367"/>
    </location>
</feature>
<dbReference type="Pfam" id="PF01190">
    <property type="entry name" value="Pollen_Ole_e_1"/>
    <property type="match status" value="1"/>
</dbReference>
<reference evidence="3" key="1">
    <citation type="submission" date="2020-06" db="EMBL/GenBank/DDBJ databases">
        <authorList>
            <person name="Li T."/>
            <person name="Hu X."/>
            <person name="Zhang T."/>
            <person name="Song X."/>
            <person name="Zhang H."/>
            <person name="Dai N."/>
            <person name="Sheng W."/>
            <person name="Hou X."/>
            <person name="Wei L."/>
        </authorList>
    </citation>
    <scope>NUCLEOTIDE SEQUENCE</scope>
    <source>
        <strain evidence="3">G02</strain>
        <tissue evidence="3">Leaf</tissue>
    </source>
</reference>
<evidence type="ECO:0000259" key="2">
    <source>
        <dbReference type="Pfam" id="PF09350"/>
    </source>
</evidence>
<gene>
    <name evidence="3" type="ORF">Sradi_5495700</name>
</gene>
<proteinExistence type="predicted"/>
<keyword evidence="1" id="KW-0732">Signal</keyword>
<organism evidence="3">
    <name type="scientific">Sesamum radiatum</name>
    <name type="common">Black benniseed</name>
    <dbReference type="NCBI Taxonomy" id="300843"/>
    <lineage>
        <taxon>Eukaryota</taxon>
        <taxon>Viridiplantae</taxon>
        <taxon>Streptophyta</taxon>
        <taxon>Embryophyta</taxon>
        <taxon>Tracheophyta</taxon>
        <taxon>Spermatophyta</taxon>
        <taxon>Magnoliopsida</taxon>
        <taxon>eudicotyledons</taxon>
        <taxon>Gunneridae</taxon>
        <taxon>Pentapetalae</taxon>
        <taxon>asterids</taxon>
        <taxon>lamiids</taxon>
        <taxon>Lamiales</taxon>
        <taxon>Pedaliaceae</taxon>
        <taxon>Sesamum</taxon>
    </lineage>
</organism>
<protein>
    <submittedName>
        <fullName evidence="3">DnaJsubfamily C member 28</fullName>
    </submittedName>
</protein>
<sequence>MGADTLFKIAASVLVLSSVCVAAGDAKDAVFKVGGRVLCQDCAEGWNEWVNGANPIKGCKVSVTCLDDRNRVVHYASDLTDDAGNFEVTCNKFITGLRFYYGWTKVGQILSFFSAVGSKSGTSGESIFVRGRWASSSSSSSDPSSPKPNKKVTHDRLASVIDAVNDRKLPPELRGQRNNVSGYGCIKVRFWACFSLVAAYTGVLLAYDMSVLDLAQHKLISGVSEADIINVVEQRVWHAMEEGQFENLPGKGKPLDLSSNPHADPAEDTLYRILNKNGCAPEWVELNKEIRNSIAGWRLALRKAWMYKGGRDDSKWLELSEVLKLQLRDLNNKVLHYNLIVPFGRQMFGFKWEREIDRLNDEIQMDK</sequence>
<dbReference type="InterPro" id="IPR052573">
    <property type="entry name" value="DnaJ_C_subfamily_28"/>
</dbReference>
<dbReference type="Pfam" id="PF09350">
    <property type="entry name" value="DJC28_CD"/>
    <property type="match status" value="1"/>
</dbReference>
<dbReference type="PANTHER" id="PTHR39158">
    <property type="entry name" value="OS08G0560600 PROTEIN"/>
    <property type="match status" value="1"/>
</dbReference>
<dbReference type="InterPro" id="IPR018961">
    <property type="entry name" value="DnaJ_homolog_subfam-C_membr-28"/>
</dbReference>
<evidence type="ECO:0000256" key="1">
    <source>
        <dbReference type="SAM" id="SignalP"/>
    </source>
</evidence>
<accession>A0AAW2LAN2</accession>
<name>A0AAW2LAN2_SESRA</name>
<comment type="caution">
    <text evidence="3">The sequence shown here is derived from an EMBL/GenBank/DDBJ whole genome shotgun (WGS) entry which is preliminary data.</text>
</comment>
<reference evidence="3" key="2">
    <citation type="journal article" date="2024" name="Plant">
        <title>Genomic evolution and insights into agronomic trait innovations of Sesamum species.</title>
        <authorList>
            <person name="Miao H."/>
            <person name="Wang L."/>
            <person name="Qu L."/>
            <person name="Liu H."/>
            <person name="Sun Y."/>
            <person name="Le M."/>
            <person name="Wang Q."/>
            <person name="Wei S."/>
            <person name="Zheng Y."/>
            <person name="Lin W."/>
            <person name="Duan Y."/>
            <person name="Cao H."/>
            <person name="Xiong S."/>
            <person name="Wang X."/>
            <person name="Wei L."/>
            <person name="Li C."/>
            <person name="Ma Q."/>
            <person name="Ju M."/>
            <person name="Zhao R."/>
            <person name="Li G."/>
            <person name="Mu C."/>
            <person name="Tian Q."/>
            <person name="Mei H."/>
            <person name="Zhang T."/>
            <person name="Gao T."/>
            <person name="Zhang H."/>
        </authorList>
    </citation>
    <scope>NUCLEOTIDE SEQUENCE</scope>
    <source>
        <strain evidence="3">G02</strain>
    </source>
</reference>
<evidence type="ECO:0000313" key="3">
    <source>
        <dbReference type="EMBL" id="KAL0316175.1"/>
    </source>
</evidence>
<dbReference type="PANTHER" id="PTHR39158:SF1">
    <property type="entry name" value="DNAJ HOMOLOG SUBFAMILY C MEMBER 28"/>
    <property type="match status" value="1"/>
</dbReference>
<dbReference type="AlphaFoldDB" id="A0AAW2LAN2"/>
<feature type="domain" description="DnaJ homologue subfamily C member 28 conserved" evidence="2">
    <location>
        <begin position="231"/>
        <end position="295"/>
    </location>
</feature>